<accession>A0A0A8XZ72</accession>
<reference evidence="1" key="2">
    <citation type="journal article" date="2015" name="Data Brief">
        <title>Shoot transcriptome of the giant reed, Arundo donax.</title>
        <authorList>
            <person name="Barrero R.A."/>
            <person name="Guerrero F.D."/>
            <person name="Moolhuijzen P."/>
            <person name="Goolsby J.A."/>
            <person name="Tidwell J."/>
            <person name="Bellgard S.E."/>
            <person name="Bellgard M.I."/>
        </authorList>
    </citation>
    <scope>NUCLEOTIDE SEQUENCE</scope>
    <source>
        <tissue evidence="1">Shoot tissue taken approximately 20 cm above the soil surface</tissue>
    </source>
</reference>
<protein>
    <submittedName>
        <fullName evidence="1">Uncharacterized protein</fullName>
    </submittedName>
</protein>
<dbReference type="EMBL" id="GBRH01278764">
    <property type="protein sequence ID" value="JAD19131.1"/>
    <property type="molecule type" value="Transcribed_RNA"/>
</dbReference>
<evidence type="ECO:0000313" key="1">
    <source>
        <dbReference type="EMBL" id="JAD19131.1"/>
    </source>
</evidence>
<name>A0A0A8XZ72_ARUDO</name>
<proteinExistence type="predicted"/>
<dbReference type="AlphaFoldDB" id="A0A0A8XZ72"/>
<sequence>MSGDTYACQFSSAISFTRRTHSSVSGRRKHSSTAPRCSAHSDILYPYTCPRGGLVFPADL</sequence>
<reference evidence="1" key="1">
    <citation type="submission" date="2014-09" db="EMBL/GenBank/DDBJ databases">
        <authorList>
            <person name="Magalhaes I.L.F."/>
            <person name="Oliveira U."/>
            <person name="Santos F.R."/>
            <person name="Vidigal T.H.D.A."/>
            <person name="Brescovit A.D."/>
            <person name="Santos A.J."/>
        </authorList>
    </citation>
    <scope>NUCLEOTIDE SEQUENCE</scope>
    <source>
        <tissue evidence="1">Shoot tissue taken approximately 20 cm above the soil surface</tissue>
    </source>
</reference>
<organism evidence="1">
    <name type="scientific">Arundo donax</name>
    <name type="common">Giant reed</name>
    <name type="synonym">Donax arundinaceus</name>
    <dbReference type="NCBI Taxonomy" id="35708"/>
    <lineage>
        <taxon>Eukaryota</taxon>
        <taxon>Viridiplantae</taxon>
        <taxon>Streptophyta</taxon>
        <taxon>Embryophyta</taxon>
        <taxon>Tracheophyta</taxon>
        <taxon>Spermatophyta</taxon>
        <taxon>Magnoliopsida</taxon>
        <taxon>Liliopsida</taxon>
        <taxon>Poales</taxon>
        <taxon>Poaceae</taxon>
        <taxon>PACMAD clade</taxon>
        <taxon>Arundinoideae</taxon>
        <taxon>Arundineae</taxon>
        <taxon>Arundo</taxon>
    </lineage>
</organism>